<accession>A0A5C5TYD8</accession>
<dbReference type="SUPFAM" id="SSF56281">
    <property type="entry name" value="Metallo-hydrolase/oxidoreductase"/>
    <property type="match status" value="1"/>
</dbReference>
<protein>
    <submittedName>
        <fullName evidence="4">MBL fold metallo-hydrolase</fullName>
    </submittedName>
</protein>
<dbReference type="Pfam" id="PF12706">
    <property type="entry name" value="Lactamase_B_2"/>
    <property type="match status" value="1"/>
</dbReference>
<evidence type="ECO:0000259" key="3">
    <source>
        <dbReference type="SMART" id="SM00849"/>
    </source>
</evidence>
<sequence length="294" mass="31220">MKPTALLSTLALSLALALGGAPAAAAEPAASAPTVQIQQIRNATLKLQYAGRTFLVDPMLGARGAYPGFKGTYNQHLRNPLVELPMPAAEVMRGVDAVVITHTHLDHWDGGEHAFVPKDLPIFVQHQADAEQVRGQGYRDVRVIEGSAEFEGVRLTRTGGQHGTDAMFAVEPVAGLLGQAMGVVFQAPGAATVYVVGDTTWHGEVEQALAAFKPDVVVLNTGDARVLGFTGSIIMGRDDVLRAARAAPGAAIVATHMDAINHMTLSREVLRDHVRQNGLEDRVRVPADGETMAF</sequence>
<organism evidence="4 5">
    <name type="scientific">Luteimonas wenzhouensis</name>
    <dbReference type="NCBI Taxonomy" id="2599615"/>
    <lineage>
        <taxon>Bacteria</taxon>
        <taxon>Pseudomonadati</taxon>
        <taxon>Pseudomonadota</taxon>
        <taxon>Gammaproteobacteria</taxon>
        <taxon>Lysobacterales</taxon>
        <taxon>Lysobacteraceae</taxon>
        <taxon>Luteimonas</taxon>
    </lineage>
</organism>
<dbReference type="InterPro" id="IPR050114">
    <property type="entry name" value="UPF0173_UPF0282_UlaG_hydrolase"/>
</dbReference>
<evidence type="ECO:0000256" key="2">
    <source>
        <dbReference type="SAM" id="SignalP"/>
    </source>
</evidence>
<feature type="domain" description="Metallo-beta-lactamase" evidence="3">
    <location>
        <begin position="41"/>
        <end position="223"/>
    </location>
</feature>
<dbReference type="PANTHER" id="PTHR43546">
    <property type="entry name" value="UPF0173 METAL-DEPENDENT HYDROLASE MJ1163-RELATED"/>
    <property type="match status" value="1"/>
</dbReference>
<dbReference type="AlphaFoldDB" id="A0A5C5TYD8"/>
<gene>
    <name evidence="4" type="ORF">FQY79_10735</name>
</gene>
<comment type="caution">
    <text evidence="4">The sequence shown here is derived from an EMBL/GenBank/DDBJ whole genome shotgun (WGS) entry which is preliminary data.</text>
</comment>
<dbReference type="Proteomes" id="UP000315949">
    <property type="component" value="Unassembled WGS sequence"/>
</dbReference>
<dbReference type="GO" id="GO:0016787">
    <property type="term" value="F:hydrolase activity"/>
    <property type="evidence" value="ECO:0007669"/>
    <property type="project" value="UniProtKB-KW"/>
</dbReference>
<feature type="signal peptide" evidence="2">
    <location>
        <begin position="1"/>
        <end position="25"/>
    </location>
</feature>
<keyword evidence="5" id="KW-1185">Reference proteome</keyword>
<reference evidence="4 5" key="1">
    <citation type="submission" date="2019-07" db="EMBL/GenBank/DDBJ databases">
        <title>Luteimonas sp. YD-1 nov., isolated from acidic soil.</title>
        <authorList>
            <person name="Zhou J."/>
        </authorList>
    </citation>
    <scope>NUCLEOTIDE SEQUENCE [LARGE SCALE GENOMIC DNA]</scope>
    <source>
        <strain evidence="4 5">YD-1</strain>
    </source>
</reference>
<dbReference type="OrthoDB" id="9805728at2"/>
<evidence type="ECO:0000313" key="4">
    <source>
        <dbReference type="EMBL" id="TWT18352.1"/>
    </source>
</evidence>
<name>A0A5C5TYD8_9GAMM</name>
<dbReference type="SMART" id="SM00849">
    <property type="entry name" value="Lactamase_B"/>
    <property type="match status" value="1"/>
</dbReference>
<proteinExistence type="predicted"/>
<dbReference type="PANTHER" id="PTHR43546:SF9">
    <property type="entry name" value="L-ASCORBATE-6-PHOSPHATE LACTONASE ULAG-RELATED"/>
    <property type="match status" value="1"/>
</dbReference>
<dbReference type="Gene3D" id="3.60.15.10">
    <property type="entry name" value="Ribonuclease Z/Hydroxyacylglutathione hydrolase-like"/>
    <property type="match status" value="1"/>
</dbReference>
<dbReference type="EMBL" id="VOHE01000005">
    <property type="protein sequence ID" value="TWT18352.1"/>
    <property type="molecule type" value="Genomic_DNA"/>
</dbReference>
<dbReference type="InterPro" id="IPR036866">
    <property type="entry name" value="RibonucZ/Hydroxyglut_hydro"/>
</dbReference>
<evidence type="ECO:0000256" key="1">
    <source>
        <dbReference type="ARBA" id="ARBA00022801"/>
    </source>
</evidence>
<keyword evidence="1 4" id="KW-0378">Hydrolase</keyword>
<keyword evidence="2" id="KW-0732">Signal</keyword>
<dbReference type="RefSeq" id="WP_146312917.1">
    <property type="nucleotide sequence ID" value="NZ_VOHE01000005.1"/>
</dbReference>
<feature type="chain" id="PRO_5022969756" evidence="2">
    <location>
        <begin position="26"/>
        <end position="294"/>
    </location>
</feature>
<dbReference type="InterPro" id="IPR001279">
    <property type="entry name" value="Metallo-B-lactamas"/>
</dbReference>
<evidence type="ECO:0000313" key="5">
    <source>
        <dbReference type="Proteomes" id="UP000315949"/>
    </source>
</evidence>